<gene>
    <name evidence="1" type="ORF">PACLA_8A015833</name>
</gene>
<organism evidence="1 2">
    <name type="scientific">Paramuricea clavata</name>
    <name type="common">Red gorgonian</name>
    <name type="synonym">Violescent sea-whip</name>
    <dbReference type="NCBI Taxonomy" id="317549"/>
    <lineage>
        <taxon>Eukaryota</taxon>
        <taxon>Metazoa</taxon>
        <taxon>Cnidaria</taxon>
        <taxon>Anthozoa</taxon>
        <taxon>Octocorallia</taxon>
        <taxon>Malacalcyonacea</taxon>
        <taxon>Plexauridae</taxon>
        <taxon>Paramuricea</taxon>
    </lineage>
</organism>
<sequence>MSKKSFDCYLVSLATSISSAGTIVICGLFNALIHIHELETGKELHKLKGHTGPVWCLALSHSRKHLASGSRDNTARLWSMDTFDQLNVLQVEDCEVYALCFSTDDQRLFTGSGDGKHLQRRSIKDES</sequence>
<dbReference type="OrthoDB" id="9990676at2759"/>
<dbReference type="Proteomes" id="UP001152795">
    <property type="component" value="Unassembled WGS sequence"/>
</dbReference>
<reference evidence="1" key="1">
    <citation type="submission" date="2020-04" db="EMBL/GenBank/DDBJ databases">
        <authorList>
            <person name="Alioto T."/>
            <person name="Alioto T."/>
            <person name="Gomez Garrido J."/>
        </authorList>
    </citation>
    <scope>NUCLEOTIDE SEQUENCE</scope>
    <source>
        <strain evidence="1">A484AB</strain>
    </source>
</reference>
<dbReference type="EMBL" id="CACRXK020003984">
    <property type="protein sequence ID" value="CAB4001018.1"/>
    <property type="molecule type" value="Genomic_DNA"/>
</dbReference>
<dbReference type="SUPFAM" id="SSF50978">
    <property type="entry name" value="WD40 repeat-like"/>
    <property type="match status" value="1"/>
</dbReference>
<dbReference type="InterPro" id="IPR036322">
    <property type="entry name" value="WD40_repeat_dom_sf"/>
</dbReference>
<comment type="caution">
    <text evidence="1">The sequence shown here is derived from an EMBL/GenBank/DDBJ whole genome shotgun (WGS) entry which is preliminary data.</text>
</comment>
<dbReference type="PANTHER" id="PTHR19879:SF9">
    <property type="entry name" value="TRANSCRIPTION INITIATION FACTOR TFIID SUBUNIT 5"/>
    <property type="match status" value="1"/>
</dbReference>
<dbReference type="Gene3D" id="2.130.10.10">
    <property type="entry name" value="YVTN repeat-like/Quinoprotein amine dehydrogenase"/>
    <property type="match status" value="1"/>
</dbReference>
<dbReference type="PROSITE" id="PS50082">
    <property type="entry name" value="WD_REPEATS_2"/>
    <property type="match status" value="1"/>
</dbReference>
<proteinExistence type="predicted"/>
<protein>
    <submittedName>
        <fullName evidence="1">WD40 repeat domain-containing</fullName>
    </submittedName>
</protein>
<dbReference type="PANTHER" id="PTHR19879">
    <property type="entry name" value="TRANSCRIPTION INITIATION FACTOR TFIID"/>
    <property type="match status" value="1"/>
</dbReference>
<dbReference type="PROSITE" id="PS50294">
    <property type="entry name" value="WD_REPEATS_REGION"/>
    <property type="match status" value="1"/>
</dbReference>
<dbReference type="InterPro" id="IPR001680">
    <property type="entry name" value="WD40_rpt"/>
</dbReference>
<evidence type="ECO:0000313" key="1">
    <source>
        <dbReference type="EMBL" id="CAB4001018.1"/>
    </source>
</evidence>
<dbReference type="AlphaFoldDB" id="A0A6S7IAN6"/>
<dbReference type="InterPro" id="IPR015943">
    <property type="entry name" value="WD40/YVTN_repeat-like_dom_sf"/>
</dbReference>
<name>A0A6S7IAN6_PARCT</name>
<dbReference type="SMART" id="SM00320">
    <property type="entry name" value="WD40"/>
    <property type="match status" value="2"/>
</dbReference>
<keyword evidence="2" id="KW-1185">Reference proteome</keyword>
<dbReference type="Pfam" id="PF00400">
    <property type="entry name" value="WD40"/>
    <property type="match status" value="2"/>
</dbReference>
<accession>A0A6S7IAN6</accession>
<evidence type="ECO:0000313" key="2">
    <source>
        <dbReference type="Proteomes" id="UP001152795"/>
    </source>
</evidence>